<dbReference type="Gene3D" id="3.20.20.210">
    <property type="match status" value="1"/>
</dbReference>
<dbReference type="AlphaFoldDB" id="X0WZH8"/>
<organism evidence="1">
    <name type="scientific">marine sediment metagenome</name>
    <dbReference type="NCBI Taxonomy" id="412755"/>
    <lineage>
        <taxon>unclassified sequences</taxon>
        <taxon>metagenomes</taxon>
        <taxon>ecological metagenomes</taxon>
    </lineage>
</organism>
<comment type="caution">
    <text evidence="1">The sequence shown here is derived from an EMBL/GenBank/DDBJ whole genome shotgun (WGS) entry which is preliminary data.</text>
</comment>
<proteinExistence type="predicted"/>
<dbReference type="EMBL" id="BARS01047587">
    <property type="protein sequence ID" value="GAG28597.1"/>
    <property type="molecule type" value="Genomic_DNA"/>
</dbReference>
<dbReference type="InterPro" id="IPR038071">
    <property type="entry name" value="UROD/MetE-like_sf"/>
</dbReference>
<gene>
    <name evidence="1" type="ORF">S01H1_71460</name>
</gene>
<feature type="non-terminal residue" evidence="1">
    <location>
        <position position="1"/>
    </location>
</feature>
<reference evidence="1" key="1">
    <citation type="journal article" date="2014" name="Front. Microbiol.">
        <title>High frequency of phylogenetically diverse reductive dehalogenase-homologous genes in deep subseafloor sedimentary metagenomes.</title>
        <authorList>
            <person name="Kawai M."/>
            <person name="Futagami T."/>
            <person name="Toyoda A."/>
            <person name="Takaki Y."/>
            <person name="Nishi S."/>
            <person name="Hori S."/>
            <person name="Arai W."/>
            <person name="Tsubouchi T."/>
            <person name="Morono Y."/>
            <person name="Uchiyama I."/>
            <person name="Ito T."/>
            <person name="Fujiyama A."/>
            <person name="Inagaki F."/>
            <person name="Takami H."/>
        </authorList>
    </citation>
    <scope>NUCLEOTIDE SEQUENCE</scope>
    <source>
        <strain evidence="1">Expedition CK06-06</strain>
    </source>
</reference>
<protein>
    <recommendedName>
        <fullName evidence="2">Uroporphyrinogen decarboxylase (URO-D) domain-containing protein</fullName>
    </recommendedName>
</protein>
<accession>X0WZH8</accession>
<evidence type="ECO:0008006" key="2">
    <source>
        <dbReference type="Google" id="ProtNLM"/>
    </source>
</evidence>
<name>X0WZH8_9ZZZZ</name>
<dbReference type="SUPFAM" id="SSF51726">
    <property type="entry name" value="UROD/MetE-like"/>
    <property type="match status" value="1"/>
</dbReference>
<evidence type="ECO:0000313" key="1">
    <source>
        <dbReference type="EMBL" id="GAG28597.1"/>
    </source>
</evidence>
<sequence length="44" mass="4928">VKRRIDDLAPGGGFVFAPVHNIQPDVPPRNLMAMWATLQNYGTY</sequence>